<sequence length="218" mass="24094">MNWYIVVVVCFLIAPKVTHQCTIDCVPINEVQTRCKRAALDECGNPTDLLAQYYPSEPEKCFLYTSGADDPPQKTLQYSIDKCNEWGTAFSFSCTLSTPMNATKMKEYRDNEIYVDSMKIWVGCTQTDTSSEPAGGWVWQTALPPGSTIPATTIPWAPKNGIIPAQPDNNGGNATQCVYAGSDGIQDENVESFQSEINSVQCECGKIYILSIIKLHKI</sequence>
<evidence type="ECO:0000313" key="3">
    <source>
        <dbReference type="WBParaSite" id="PSAMB.scaffold7436size7650.g30061.t1"/>
    </source>
</evidence>
<organism evidence="2 3">
    <name type="scientific">Plectus sambesii</name>
    <dbReference type="NCBI Taxonomy" id="2011161"/>
    <lineage>
        <taxon>Eukaryota</taxon>
        <taxon>Metazoa</taxon>
        <taxon>Ecdysozoa</taxon>
        <taxon>Nematoda</taxon>
        <taxon>Chromadorea</taxon>
        <taxon>Plectida</taxon>
        <taxon>Plectina</taxon>
        <taxon>Plectoidea</taxon>
        <taxon>Plectidae</taxon>
        <taxon>Plectus</taxon>
    </lineage>
</organism>
<reference evidence="3" key="1">
    <citation type="submission" date="2022-11" db="UniProtKB">
        <authorList>
            <consortium name="WormBaseParasite"/>
        </authorList>
    </citation>
    <scope>IDENTIFICATION</scope>
</reference>
<dbReference type="Proteomes" id="UP000887566">
    <property type="component" value="Unplaced"/>
</dbReference>
<dbReference type="AlphaFoldDB" id="A0A914XF84"/>
<feature type="chain" id="PRO_5037618002" evidence="1">
    <location>
        <begin position="20"/>
        <end position="218"/>
    </location>
</feature>
<accession>A0A914XF84</accession>
<keyword evidence="1" id="KW-0732">Signal</keyword>
<evidence type="ECO:0000313" key="2">
    <source>
        <dbReference type="Proteomes" id="UP000887566"/>
    </source>
</evidence>
<proteinExistence type="predicted"/>
<keyword evidence="2" id="KW-1185">Reference proteome</keyword>
<dbReference type="WBParaSite" id="PSAMB.scaffold7436size7650.g30061.t1">
    <property type="protein sequence ID" value="PSAMB.scaffold7436size7650.g30061.t1"/>
    <property type="gene ID" value="PSAMB.scaffold7436size7650.g30061"/>
</dbReference>
<feature type="signal peptide" evidence="1">
    <location>
        <begin position="1"/>
        <end position="19"/>
    </location>
</feature>
<name>A0A914XF84_9BILA</name>
<evidence type="ECO:0000256" key="1">
    <source>
        <dbReference type="SAM" id="SignalP"/>
    </source>
</evidence>
<protein>
    <submittedName>
        <fullName evidence="3">Uncharacterized protein</fullName>
    </submittedName>
</protein>